<dbReference type="Proteomes" id="UP000224567">
    <property type="component" value="Unassembled WGS sequence"/>
</dbReference>
<sequence length="224" mass="24526">MTSVPLMEILYRALNSVTKPVVDKAAGGSFMDLTFNEASGGFRGNAQGNQGRNYYDKSGNKDRDQGSWKNKTDRSGLYIPPRHRKAVASGSGKMSMEDMMAKLLKGVEATNMGVTEKQLSQLSAAFNQRKAGTLPSDTVQNPRNDGSCMAITTRGGKVLENPSKGKQVVDNTEENVSEEYCDDAVEAEENVHDTTPRCLQQDKKEVVEKTIPLPPPPFPQILKK</sequence>
<dbReference type="AlphaFoldDB" id="A0A2G2VM19"/>
<feature type="compositionally biased region" description="Basic and acidic residues" evidence="1">
    <location>
        <begin position="54"/>
        <end position="74"/>
    </location>
</feature>
<comment type="caution">
    <text evidence="2">The sequence shown here is derived from an EMBL/GenBank/DDBJ whole genome shotgun (WGS) entry which is preliminary data.</text>
</comment>
<evidence type="ECO:0000313" key="2">
    <source>
        <dbReference type="EMBL" id="PHT34016.1"/>
    </source>
</evidence>
<protein>
    <submittedName>
        <fullName evidence="2">Uncharacterized protein</fullName>
    </submittedName>
</protein>
<name>A0A2G2VM19_CAPBA</name>
<feature type="region of interest" description="Disordered" evidence="1">
    <location>
        <begin position="41"/>
        <end position="78"/>
    </location>
</feature>
<gene>
    <name evidence="2" type="ORF">CQW23_25816</name>
</gene>
<dbReference type="EMBL" id="MLFT02000011">
    <property type="protein sequence ID" value="PHT34016.1"/>
    <property type="molecule type" value="Genomic_DNA"/>
</dbReference>
<accession>A0A2G2VM19</accession>
<keyword evidence="3" id="KW-1185">Reference proteome</keyword>
<reference evidence="3" key="2">
    <citation type="journal article" date="2017" name="J. Anim. Genet.">
        <title>Multiple reference genome sequences of hot pepper reveal the massive evolution of plant disease resistance genes by retroduplication.</title>
        <authorList>
            <person name="Kim S."/>
            <person name="Park J."/>
            <person name="Yeom S.-I."/>
            <person name="Kim Y.-M."/>
            <person name="Seo E."/>
            <person name="Kim K.-T."/>
            <person name="Kim M.-S."/>
            <person name="Lee J.M."/>
            <person name="Cheong K."/>
            <person name="Shin H.-S."/>
            <person name="Kim S.-B."/>
            <person name="Han K."/>
            <person name="Lee J."/>
            <person name="Park M."/>
            <person name="Lee H.-A."/>
            <person name="Lee H.-Y."/>
            <person name="Lee Y."/>
            <person name="Oh S."/>
            <person name="Lee J.H."/>
            <person name="Choi E."/>
            <person name="Choi E."/>
            <person name="Lee S.E."/>
            <person name="Jeon J."/>
            <person name="Kim H."/>
            <person name="Choi G."/>
            <person name="Song H."/>
            <person name="Lee J."/>
            <person name="Lee S.-C."/>
            <person name="Kwon J.-K."/>
            <person name="Lee H.-Y."/>
            <person name="Koo N."/>
            <person name="Hong Y."/>
            <person name="Kim R.W."/>
            <person name="Kang W.-H."/>
            <person name="Huh J.H."/>
            <person name="Kang B.-C."/>
            <person name="Yang T.-J."/>
            <person name="Lee Y.-H."/>
            <person name="Bennetzen J.L."/>
            <person name="Choi D."/>
        </authorList>
    </citation>
    <scope>NUCLEOTIDE SEQUENCE [LARGE SCALE GENOMIC DNA]</scope>
    <source>
        <strain evidence="3">cv. PBC81</strain>
    </source>
</reference>
<reference evidence="2 3" key="1">
    <citation type="journal article" date="2017" name="Genome Biol.">
        <title>New reference genome sequences of hot pepper reveal the massive evolution of plant disease-resistance genes by retroduplication.</title>
        <authorList>
            <person name="Kim S."/>
            <person name="Park J."/>
            <person name="Yeom S.I."/>
            <person name="Kim Y.M."/>
            <person name="Seo E."/>
            <person name="Kim K.T."/>
            <person name="Kim M.S."/>
            <person name="Lee J.M."/>
            <person name="Cheong K."/>
            <person name="Shin H.S."/>
            <person name="Kim S.B."/>
            <person name="Han K."/>
            <person name="Lee J."/>
            <person name="Park M."/>
            <person name="Lee H.A."/>
            <person name="Lee H.Y."/>
            <person name="Lee Y."/>
            <person name="Oh S."/>
            <person name="Lee J.H."/>
            <person name="Choi E."/>
            <person name="Choi E."/>
            <person name="Lee S.E."/>
            <person name="Jeon J."/>
            <person name="Kim H."/>
            <person name="Choi G."/>
            <person name="Song H."/>
            <person name="Lee J."/>
            <person name="Lee S.C."/>
            <person name="Kwon J.K."/>
            <person name="Lee H.Y."/>
            <person name="Koo N."/>
            <person name="Hong Y."/>
            <person name="Kim R.W."/>
            <person name="Kang W.H."/>
            <person name="Huh J.H."/>
            <person name="Kang B.C."/>
            <person name="Yang T.J."/>
            <person name="Lee Y.H."/>
            <person name="Bennetzen J.L."/>
            <person name="Choi D."/>
        </authorList>
    </citation>
    <scope>NUCLEOTIDE SEQUENCE [LARGE SCALE GENOMIC DNA]</scope>
    <source>
        <strain evidence="3">cv. PBC81</strain>
    </source>
</reference>
<organism evidence="2 3">
    <name type="scientific">Capsicum baccatum</name>
    <name type="common">Peruvian pepper</name>
    <dbReference type="NCBI Taxonomy" id="33114"/>
    <lineage>
        <taxon>Eukaryota</taxon>
        <taxon>Viridiplantae</taxon>
        <taxon>Streptophyta</taxon>
        <taxon>Embryophyta</taxon>
        <taxon>Tracheophyta</taxon>
        <taxon>Spermatophyta</taxon>
        <taxon>Magnoliopsida</taxon>
        <taxon>eudicotyledons</taxon>
        <taxon>Gunneridae</taxon>
        <taxon>Pentapetalae</taxon>
        <taxon>asterids</taxon>
        <taxon>lamiids</taxon>
        <taxon>Solanales</taxon>
        <taxon>Solanaceae</taxon>
        <taxon>Solanoideae</taxon>
        <taxon>Capsiceae</taxon>
        <taxon>Capsicum</taxon>
    </lineage>
</organism>
<evidence type="ECO:0000256" key="1">
    <source>
        <dbReference type="SAM" id="MobiDB-lite"/>
    </source>
</evidence>
<evidence type="ECO:0000313" key="3">
    <source>
        <dbReference type="Proteomes" id="UP000224567"/>
    </source>
</evidence>
<proteinExistence type="predicted"/>